<organism evidence="3 4">
    <name type="scientific">[Clostridium] ultunense Esp</name>
    <dbReference type="NCBI Taxonomy" id="1288971"/>
    <lineage>
        <taxon>Bacteria</taxon>
        <taxon>Bacillati</taxon>
        <taxon>Bacillota</taxon>
        <taxon>Tissierellia</taxon>
        <taxon>Tissierellales</taxon>
        <taxon>Tepidimicrobiaceae</taxon>
        <taxon>Schnuerera</taxon>
    </lineage>
</organism>
<dbReference type="GO" id="GO:0030288">
    <property type="term" value="C:outer membrane-bounded periplasmic space"/>
    <property type="evidence" value="ECO:0007669"/>
    <property type="project" value="TreeGrafter"/>
</dbReference>
<dbReference type="InterPro" id="IPR015077">
    <property type="entry name" value="DUF1858"/>
</dbReference>
<dbReference type="InterPro" id="IPR038062">
    <property type="entry name" value="ScdA-like_N_sf"/>
</dbReference>
<evidence type="ECO:0000259" key="2">
    <source>
        <dbReference type="Pfam" id="PF08984"/>
    </source>
</evidence>
<keyword evidence="1" id="KW-0732">Signal</keyword>
<dbReference type="Pfam" id="PF13343">
    <property type="entry name" value="SBP_bac_6"/>
    <property type="match status" value="1"/>
</dbReference>
<sequence length="408" mass="47149">MNKYFNIKDKVYDITEKYPETIDVFVTHGFTQLANEKMRKLMGKTISLEMALKSKRVNVDLFTEKLIEVIEQNRNFIDETLTLENKKEEADVKIDGVLPCPVRIPLMDAFNEWMEEEGSKLGMTVDYELKAASAGVDWLKEEIEKAETEKELSDLFISAGFDLFFENRLMGKFKSKGTFEDITGFEQLNEDFQNEDINLQDPDKEYSIIGVVPAVFLVNMEELKDQKAPTSWEDILKPEFENRVSLPIGDFDLFNAILLNIYKRYGEDGIKKLGKSLSKGMHPSEMVKSHMKIERSAITIMPYFFTKMTKKDGPMKAIWPKDGAIVSPIFLLSKRSKKDKLKPFVNLFASKEVGEILSHNGRFPSTNPEVDNQIPKDQKYMWLGWDYIKENDIGRSIKECERIFNESI</sequence>
<dbReference type="Proteomes" id="UP000245423">
    <property type="component" value="Chromosome 1"/>
</dbReference>
<dbReference type="Pfam" id="PF08984">
    <property type="entry name" value="DUF1858"/>
    <property type="match status" value="1"/>
</dbReference>
<proteinExistence type="predicted"/>
<feature type="domain" description="DUF1858" evidence="2">
    <location>
        <begin position="6"/>
        <end position="62"/>
    </location>
</feature>
<dbReference type="GO" id="GO:0015888">
    <property type="term" value="P:thiamine transport"/>
    <property type="evidence" value="ECO:0007669"/>
    <property type="project" value="TreeGrafter"/>
</dbReference>
<dbReference type="PANTHER" id="PTHR30006">
    <property type="entry name" value="THIAMINE-BINDING PERIPLASMIC PROTEIN-RELATED"/>
    <property type="match status" value="1"/>
</dbReference>
<reference evidence="3 4" key="1">
    <citation type="submission" date="2016-11" db="EMBL/GenBank/DDBJ databases">
        <authorList>
            <person name="Manzoor S."/>
        </authorList>
    </citation>
    <scope>NUCLEOTIDE SEQUENCE [LARGE SCALE GENOMIC DNA]</scope>
    <source>
        <strain evidence="3">Clostridium ultunense strain Esp</strain>
    </source>
</reference>
<evidence type="ECO:0000313" key="3">
    <source>
        <dbReference type="EMBL" id="SHD78214.1"/>
    </source>
</evidence>
<accession>M1ZKJ8</accession>
<name>M1ZKJ8_9FIRM</name>
<dbReference type="GO" id="GO:0030975">
    <property type="term" value="F:thiamine binding"/>
    <property type="evidence" value="ECO:0007669"/>
    <property type="project" value="TreeGrafter"/>
</dbReference>
<keyword evidence="4" id="KW-1185">Reference proteome</keyword>
<dbReference type="Gene3D" id="3.40.190.10">
    <property type="entry name" value="Periplasmic binding protein-like II"/>
    <property type="match status" value="2"/>
</dbReference>
<protein>
    <recommendedName>
        <fullName evidence="2">DUF1858 domain-containing protein</fullName>
    </recommendedName>
</protein>
<dbReference type="GO" id="GO:0030976">
    <property type="term" value="F:thiamine pyrophosphate binding"/>
    <property type="evidence" value="ECO:0007669"/>
    <property type="project" value="TreeGrafter"/>
</dbReference>
<dbReference type="Gene3D" id="1.10.3910.10">
    <property type="entry name" value="SP0561-like"/>
    <property type="match status" value="1"/>
</dbReference>
<dbReference type="AlphaFoldDB" id="M1ZKJ8"/>
<dbReference type="SUPFAM" id="SSF53850">
    <property type="entry name" value="Periplasmic binding protein-like II"/>
    <property type="match status" value="1"/>
</dbReference>
<dbReference type="PANTHER" id="PTHR30006:SF2">
    <property type="entry name" value="ABC TRANSPORTER SUBSTRATE-BINDING PROTEIN"/>
    <property type="match status" value="1"/>
</dbReference>
<evidence type="ECO:0000256" key="1">
    <source>
        <dbReference type="ARBA" id="ARBA00022729"/>
    </source>
</evidence>
<dbReference type="SUPFAM" id="SSF140683">
    <property type="entry name" value="SP0561-like"/>
    <property type="match status" value="1"/>
</dbReference>
<dbReference type="EMBL" id="LT669839">
    <property type="protein sequence ID" value="SHD78214.1"/>
    <property type="molecule type" value="Genomic_DNA"/>
</dbReference>
<gene>
    <name evidence="3" type="ORF">CUESP1_2885</name>
</gene>
<dbReference type="RefSeq" id="WP_005585603.1">
    <property type="nucleotide sequence ID" value="NZ_LT669839.1"/>
</dbReference>
<dbReference type="HOGENOM" id="CLU_055408_0_0_9"/>
<evidence type="ECO:0000313" key="4">
    <source>
        <dbReference type="Proteomes" id="UP000245423"/>
    </source>
</evidence>